<sequence>MKISITDISGGINSSHEGYADLVADSVSFSLGRPLIHEEHGKIYDITERAISDAVQQLESSETDSLSKPDEPEICRCAVISNAHMTHNDSEILESLSPRLSGGDGAYHWIHPTRYGFLISLSASTDAIEEMRREGLSDNFCHVVTFLSEKRQVSMIHFDADADLLEGFNVHNW</sequence>
<organism evidence="2 3">
    <name type="scientific">Pantoea wallisii</name>
    <dbReference type="NCBI Taxonomy" id="1076551"/>
    <lineage>
        <taxon>Bacteria</taxon>
        <taxon>Pseudomonadati</taxon>
        <taxon>Pseudomonadota</taxon>
        <taxon>Gammaproteobacteria</taxon>
        <taxon>Enterobacterales</taxon>
        <taxon>Erwiniaceae</taxon>
        <taxon>Pantoea</taxon>
    </lineage>
</organism>
<dbReference type="Proteomes" id="UP000193104">
    <property type="component" value="Unassembled WGS sequence"/>
</dbReference>
<gene>
    <name evidence="2" type="ORF">HA48_15505</name>
</gene>
<dbReference type="EMBL" id="MLFS01000047">
    <property type="protein sequence ID" value="ORM71471.1"/>
    <property type="molecule type" value="Genomic_DNA"/>
</dbReference>
<comment type="caution">
    <text evidence="2">The sequence shown here is derived from an EMBL/GenBank/DDBJ whole genome shotgun (WGS) entry which is preliminary data.</text>
</comment>
<feature type="domain" description="DUF5983" evidence="1">
    <location>
        <begin position="77"/>
        <end position="173"/>
    </location>
</feature>
<protein>
    <recommendedName>
        <fullName evidence="1">DUF5983 domain-containing protein</fullName>
    </recommendedName>
</protein>
<dbReference type="STRING" id="1076551.HA48_15505"/>
<dbReference type="RefSeq" id="WP_128602172.1">
    <property type="nucleotide sequence ID" value="NZ_MLFS01000047.1"/>
</dbReference>
<name>A0A1X1D4M9_9GAMM</name>
<accession>A0A1X1D4M9</accession>
<dbReference type="OrthoDB" id="6636466at2"/>
<evidence type="ECO:0000259" key="1">
    <source>
        <dbReference type="Pfam" id="PF19419"/>
    </source>
</evidence>
<reference evidence="2 3" key="1">
    <citation type="journal article" date="2017" name="Antonie Van Leeuwenhoek">
        <title>Phylogenomic resolution of the bacterial genus Pantoea and its relationship with Erwinia and Tatumella.</title>
        <authorList>
            <person name="Palmer M."/>
            <person name="Steenkamp E.T."/>
            <person name="Coetzee M.P."/>
            <person name="Chan W.Y."/>
            <person name="van Zyl E."/>
            <person name="De Maayer P."/>
            <person name="Coutinho T.A."/>
            <person name="Blom J."/>
            <person name="Smits T.H."/>
            <person name="Duffy B."/>
            <person name="Venter S.N."/>
        </authorList>
    </citation>
    <scope>NUCLEOTIDE SEQUENCE [LARGE SCALE GENOMIC DNA]</scope>
    <source>
        <strain evidence="2 3">LMG 26277</strain>
    </source>
</reference>
<keyword evidence="3" id="KW-1185">Reference proteome</keyword>
<evidence type="ECO:0000313" key="2">
    <source>
        <dbReference type="EMBL" id="ORM71471.1"/>
    </source>
</evidence>
<dbReference type="InterPro" id="IPR046025">
    <property type="entry name" value="DUF5983"/>
</dbReference>
<proteinExistence type="predicted"/>
<dbReference type="AlphaFoldDB" id="A0A1X1D4M9"/>
<evidence type="ECO:0000313" key="3">
    <source>
        <dbReference type="Proteomes" id="UP000193104"/>
    </source>
</evidence>
<dbReference type="Pfam" id="PF19419">
    <property type="entry name" value="DUF5983"/>
    <property type="match status" value="1"/>
</dbReference>